<feature type="transmembrane region" description="Helical" evidence="6">
    <location>
        <begin position="21"/>
        <end position="41"/>
    </location>
</feature>
<keyword evidence="4 6" id="KW-1133">Transmembrane helix</keyword>
<feature type="domain" description="Cardiolipin synthase N-terminal" evidence="7">
    <location>
        <begin position="31"/>
        <end position="69"/>
    </location>
</feature>
<protein>
    <submittedName>
        <fullName evidence="8">PLDc N-terminal domain-containing protein</fullName>
    </submittedName>
</protein>
<evidence type="ECO:0000256" key="4">
    <source>
        <dbReference type="ARBA" id="ARBA00022989"/>
    </source>
</evidence>
<proteinExistence type="predicted"/>
<evidence type="ECO:0000256" key="2">
    <source>
        <dbReference type="ARBA" id="ARBA00022475"/>
    </source>
</evidence>
<evidence type="ECO:0000256" key="3">
    <source>
        <dbReference type="ARBA" id="ARBA00022692"/>
    </source>
</evidence>
<organism evidence="8 9">
    <name type="scientific">Belliella marina</name>
    <dbReference type="NCBI Taxonomy" id="1644146"/>
    <lineage>
        <taxon>Bacteria</taxon>
        <taxon>Pseudomonadati</taxon>
        <taxon>Bacteroidota</taxon>
        <taxon>Cytophagia</taxon>
        <taxon>Cytophagales</taxon>
        <taxon>Cyclobacteriaceae</taxon>
        <taxon>Belliella</taxon>
    </lineage>
</organism>
<comment type="subcellular location">
    <subcellularLocation>
        <location evidence="1">Cell membrane</location>
        <topology evidence="1">Multi-pass membrane protein</topology>
    </subcellularLocation>
</comment>
<evidence type="ECO:0000256" key="1">
    <source>
        <dbReference type="ARBA" id="ARBA00004651"/>
    </source>
</evidence>
<evidence type="ECO:0000313" key="8">
    <source>
        <dbReference type="EMBL" id="MFD2034058.1"/>
    </source>
</evidence>
<dbReference type="RefSeq" id="WP_376883903.1">
    <property type="nucleotide sequence ID" value="NZ_JBHUHR010000015.1"/>
</dbReference>
<keyword evidence="5 6" id="KW-0472">Membrane</keyword>
<name>A0ABW4VJN0_9BACT</name>
<evidence type="ECO:0000256" key="6">
    <source>
        <dbReference type="SAM" id="Phobius"/>
    </source>
</evidence>
<keyword evidence="9" id="KW-1185">Reference proteome</keyword>
<keyword evidence="3 6" id="KW-0812">Transmembrane</keyword>
<evidence type="ECO:0000313" key="9">
    <source>
        <dbReference type="Proteomes" id="UP001597361"/>
    </source>
</evidence>
<dbReference type="Proteomes" id="UP001597361">
    <property type="component" value="Unassembled WGS sequence"/>
</dbReference>
<feature type="transmembrane region" description="Helical" evidence="6">
    <location>
        <begin position="53"/>
        <end position="72"/>
    </location>
</feature>
<gene>
    <name evidence="8" type="ORF">ACFSKL_04605</name>
</gene>
<comment type="caution">
    <text evidence="8">The sequence shown here is derived from an EMBL/GenBank/DDBJ whole genome shotgun (WGS) entry which is preliminary data.</text>
</comment>
<sequence length="81" mass="9598">MQIMYMEFITPNYSTSMIPNAVFLAMVLYGILWIWCIVDLLNSEFKDNSVKLLWGLILIFINPLAPFLYSHISRKQKIRLR</sequence>
<dbReference type="Pfam" id="PF13396">
    <property type="entry name" value="PLDc_N"/>
    <property type="match status" value="1"/>
</dbReference>
<keyword evidence="2" id="KW-1003">Cell membrane</keyword>
<accession>A0ABW4VJN0</accession>
<evidence type="ECO:0000259" key="7">
    <source>
        <dbReference type="Pfam" id="PF13396"/>
    </source>
</evidence>
<reference evidence="9" key="1">
    <citation type="journal article" date="2019" name="Int. J. Syst. Evol. Microbiol.">
        <title>The Global Catalogue of Microorganisms (GCM) 10K type strain sequencing project: providing services to taxonomists for standard genome sequencing and annotation.</title>
        <authorList>
            <consortium name="The Broad Institute Genomics Platform"/>
            <consortium name="The Broad Institute Genome Sequencing Center for Infectious Disease"/>
            <person name="Wu L."/>
            <person name="Ma J."/>
        </authorList>
    </citation>
    <scope>NUCLEOTIDE SEQUENCE [LARGE SCALE GENOMIC DNA]</scope>
    <source>
        <strain evidence="9">CGMCC 1.15180</strain>
    </source>
</reference>
<evidence type="ECO:0000256" key="5">
    <source>
        <dbReference type="ARBA" id="ARBA00023136"/>
    </source>
</evidence>
<dbReference type="EMBL" id="JBHUHR010000015">
    <property type="protein sequence ID" value="MFD2034058.1"/>
    <property type="molecule type" value="Genomic_DNA"/>
</dbReference>
<dbReference type="InterPro" id="IPR027379">
    <property type="entry name" value="CLS_N"/>
</dbReference>